<organism evidence="15 16">
    <name type="scientific">Fasciola gigantica</name>
    <name type="common">Giant liver fluke</name>
    <dbReference type="NCBI Taxonomy" id="46835"/>
    <lineage>
        <taxon>Eukaryota</taxon>
        <taxon>Metazoa</taxon>
        <taxon>Spiralia</taxon>
        <taxon>Lophotrochozoa</taxon>
        <taxon>Platyhelminthes</taxon>
        <taxon>Trematoda</taxon>
        <taxon>Digenea</taxon>
        <taxon>Plagiorchiida</taxon>
        <taxon>Echinostomata</taxon>
        <taxon>Echinostomatoidea</taxon>
        <taxon>Fasciolidae</taxon>
        <taxon>Fasciola</taxon>
    </lineage>
</organism>
<dbReference type="PANTHER" id="PTHR46180">
    <property type="entry name" value="VINCULIN"/>
    <property type="match status" value="1"/>
</dbReference>
<keyword evidence="12" id="KW-0009">Actin-binding</keyword>
<evidence type="ECO:0000256" key="5">
    <source>
        <dbReference type="ARBA" id="ARBA00014125"/>
    </source>
</evidence>
<keyword evidence="11" id="KW-0472">Membrane</keyword>
<evidence type="ECO:0000256" key="7">
    <source>
        <dbReference type="ARBA" id="ARBA00022490"/>
    </source>
</evidence>
<evidence type="ECO:0000256" key="13">
    <source>
        <dbReference type="ARBA" id="ARBA00023212"/>
    </source>
</evidence>
<dbReference type="InterPro" id="IPR036723">
    <property type="entry name" value="Alpha-catenin/vinculin-like_sf"/>
</dbReference>
<evidence type="ECO:0000256" key="10">
    <source>
        <dbReference type="ARBA" id="ARBA00022949"/>
    </source>
</evidence>
<comment type="similarity">
    <text evidence="4">Belongs to the vinculin/alpha-catenin family.</text>
</comment>
<proteinExistence type="inferred from homology"/>
<evidence type="ECO:0000256" key="2">
    <source>
        <dbReference type="ARBA" id="ARBA00004413"/>
    </source>
</evidence>
<dbReference type="GO" id="GO:0005886">
    <property type="term" value="C:plasma membrane"/>
    <property type="evidence" value="ECO:0007669"/>
    <property type="project" value="UniProtKB-SubCell"/>
</dbReference>
<dbReference type="GO" id="GO:0007155">
    <property type="term" value="P:cell adhesion"/>
    <property type="evidence" value="ECO:0007669"/>
    <property type="project" value="UniProtKB-KW"/>
</dbReference>
<dbReference type="GO" id="GO:0005912">
    <property type="term" value="C:adherens junction"/>
    <property type="evidence" value="ECO:0007669"/>
    <property type="project" value="UniProtKB-SubCell"/>
</dbReference>
<dbReference type="Pfam" id="PF01044">
    <property type="entry name" value="Vinculin"/>
    <property type="match status" value="1"/>
</dbReference>
<dbReference type="PROSITE" id="PS00664">
    <property type="entry name" value="VINCULIN_2"/>
    <property type="match status" value="1"/>
</dbReference>
<sequence length="939" mass="104204">MSSFHTKSIERILSPVAQQVSKLILLFEDAGVGTEIPDLEFRVSVVKQAVDNLIKVGYDTIDASDDDILRRDMPPSLRRVEDASIYLQEAVVLLQKNSASPEARKYLIEGSRGILQGTSSVLLTFDMSEVRKIIVYCRKVLEVLATTDDVGSFARLADFVKRLTPCMTHMIKEVDNRQEELTIQSHAALLRRGIEQLRRLTPILVSSLKLYINTQQNNLPGAAECQANRDFLVSEMCDEIQEIIRGLQLTETDASELFDDDLAAIHVTKATLDSRLHFADEWLKDPETAVESAGEKALHQVIRAAQRLAGFASSELEQKMISDLCTELQSLGNSLSECRQRGEADGGQARHLGATCSAKLMQLAKLCNDLTSRGDRHNPVFRLARTLEGKLIQAQRWLADPRGPQRQVGLEASPEMRSAQHDLALAISRSLAHIWHALQDQLVHRVAETYTDLVGPLRQLSETACPSSGGPPNEEAFNDQMKLFLAQCSQLSSTAELAAATSLSDVWRADALRCLANQLPELGAQVVLSARAVVLSAGKRNGTERGALEQATADHFALMRQHWTDSAERMRALVDEAIDANAFIIAQEAGMIRDSDRTEQSIRETHTTGVVEATTSIARRANRVLQVATREADNSEDSRYVDRMNDAVKQLRSTITPMVTEAKGLVTEIKDPLAQERWRSSNRDLLSAVVVVKQAVGQSILPTQYYHQHYQRSNNISQLPKSFNRDVPIQEMQDMSLHDSPALSRTETSDTEAEEDFNFPPPEENQPIMAAAHALHHEARLWSSRDNELIAVTKRMAALMAQLSQVVRGEYGTKKDLISVAMAIAEASLDVNRCAKVLAKECTDRRIRSNLMHLSDRILTIGNQLKILSTVKATMLESQGSSEDQENTESLVGNAQNLMQTVIETLHVAEGASIKMRVDSGFKMVWRPRPAITGPLTVR</sequence>
<keyword evidence="16" id="KW-1185">Reference proteome</keyword>
<dbReference type="AlphaFoldDB" id="A0A504YMY0"/>
<evidence type="ECO:0000256" key="1">
    <source>
        <dbReference type="ARBA" id="ARBA00004245"/>
    </source>
</evidence>
<keyword evidence="10" id="KW-0965">Cell junction</keyword>
<dbReference type="SUPFAM" id="SSF47220">
    <property type="entry name" value="alpha-catenin/vinculin-like"/>
    <property type="match status" value="5"/>
</dbReference>
<evidence type="ECO:0000256" key="4">
    <source>
        <dbReference type="ARBA" id="ARBA00008376"/>
    </source>
</evidence>
<dbReference type="GO" id="GO:0015629">
    <property type="term" value="C:actin cytoskeleton"/>
    <property type="evidence" value="ECO:0007669"/>
    <property type="project" value="InterPro"/>
</dbReference>
<dbReference type="STRING" id="46835.A0A504YMY0"/>
<evidence type="ECO:0000256" key="6">
    <source>
        <dbReference type="ARBA" id="ARBA00022475"/>
    </source>
</evidence>
<dbReference type="InterPro" id="IPR006077">
    <property type="entry name" value="Vinculin/catenin"/>
</dbReference>
<comment type="subcellular location">
    <subcellularLocation>
        <location evidence="3">Cell junction</location>
        <location evidence="3">Adherens junction</location>
    </subcellularLocation>
    <subcellularLocation>
        <location evidence="2">Cell membrane</location>
        <topology evidence="2">Peripheral membrane protein</topology>
        <orientation evidence="2">Cytoplasmic side</orientation>
    </subcellularLocation>
    <subcellularLocation>
        <location evidence="1">Cytoplasm</location>
        <location evidence="1">Cytoskeleton</location>
    </subcellularLocation>
</comment>
<dbReference type="InterPro" id="IPR000633">
    <property type="entry name" value="Vinculin_CS"/>
</dbReference>
<dbReference type="Gene3D" id="1.20.120.230">
    <property type="entry name" value="Alpha-catenin/vinculin-like"/>
    <property type="match status" value="4"/>
</dbReference>
<dbReference type="GO" id="GO:0051015">
    <property type="term" value="F:actin filament binding"/>
    <property type="evidence" value="ECO:0007669"/>
    <property type="project" value="InterPro"/>
</dbReference>
<dbReference type="Proteomes" id="UP000316759">
    <property type="component" value="Unassembled WGS sequence"/>
</dbReference>
<evidence type="ECO:0000256" key="12">
    <source>
        <dbReference type="ARBA" id="ARBA00023203"/>
    </source>
</evidence>
<protein>
    <recommendedName>
        <fullName evidence="5">Vinculin</fullName>
    </recommendedName>
</protein>
<name>A0A504YMY0_FASGI</name>
<dbReference type="PRINTS" id="PR00806">
    <property type="entry name" value="VINCULIN"/>
</dbReference>
<dbReference type="EMBL" id="SUNJ01005821">
    <property type="protein sequence ID" value="TPP63322.1"/>
    <property type="molecule type" value="Genomic_DNA"/>
</dbReference>
<accession>A0A504YMY0</accession>
<dbReference type="InterPro" id="IPR017997">
    <property type="entry name" value="Vinculin"/>
</dbReference>
<reference evidence="15 16" key="1">
    <citation type="submission" date="2019-04" db="EMBL/GenBank/DDBJ databases">
        <title>Annotation for the trematode Fasciola gigantica.</title>
        <authorList>
            <person name="Choi Y.-J."/>
        </authorList>
    </citation>
    <scope>NUCLEOTIDE SEQUENCE [LARGE SCALE GENOMIC DNA]</scope>
    <source>
        <strain evidence="15">Uganda_cow_1</strain>
    </source>
</reference>
<dbReference type="GO" id="GO:0005198">
    <property type="term" value="F:structural molecule activity"/>
    <property type="evidence" value="ECO:0007669"/>
    <property type="project" value="InterPro"/>
</dbReference>
<keyword evidence="7" id="KW-0963">Cytoplasm</keyword>
<keyword evidence="8" id="KW-0677">Repeat</keyword>
<evidence type="ECO:0000256" key="3">
    <source>
        <dbReference type="ARBA" id="ARBA00004536"/>
    </source>
</evidence>
<evidence type="ECO:0000256" key="8">
    <source>
        <dbReference type="ARBA" id="ARBA00022737"/>
    </source>
</evidence>
<comment type="caution">
    <text evidence="15">The sequence shown here is derived from an EMBL/GenBank/DDBJ whole genome shotgun (WGS) entry which is preliminary data.</text>
</comment>
<keyword evidence="6" id="KW-1003">Cell membrane</keyword>
<feature type="region of interest" description="Disordered" evidence="14">
    <location>
        <begin position="733"/>
        <end position="765"/>
    </location>
</feature>
<evidence type="ECO:0000256" key="14">
    <source>
        <dbReference type="SAM" id="MobiDB-lite"/>
    </source>
</evidence>
<keyword evidence="9" id="KW-0130">Cell adhesion</keyword>
<keyword evidence="13" id="KW-0206">Cytoskeleton</keyword>
<evidence type="ECO:0000313" key="16">
    <source>
        <dbReference type="Proteomes" id="UP000316759"/>
    </source>
</evidence>
<dbReference type="OrthoDB" id="29742at2759"/>
<gene>
    <name evidence="15" type="ORF">FGIG_02177</name>
</gene>
<evidence type="ECO:0000256" key="11">
    <source>
        <dbReference type="ARBA" id="ARBA00023136"/>
    </source>
</evidence>
<dbReference type="Gene3D" id="1.20.120.810">
    <property type="entry name" value="Vinculin, Vh2 four-helix bundle"/>
    <property type="match status" value="3"/>
</dbReference>
<evidence type="ECO:0000313" key="15">
    <source>
        <dbReference type="EMBL" id="TPP63322.1"/>
    </source>
</evidence>
<evidence type="ECO:0000256" key="9">
    <source>
        <dbReference type="ARBA" id="ARBA00022889"/>
    </source>
</evidence>